<dbReference type="Proteomes" id="UP000886998">
    <property type="component" value="Unassembled WGS sequence"/>
</dbReference>
<keyword evidence="1" id="KW-0812">Transmembrane</keyword>
<gene>
    <name evidence="2" type="ORF">TNIN_95981</name>
</gene>
<dbReference type="EMBL" id="BMAV01005851">
    <property type="protein sequence ID" value="GFY47246.1"/>
    <property type="molecule type" value="Genomic_DNA"/>
</dbReference>
<dbReference type="AlphaFoldDB" id="A0A8X6X8E0"/>
<sequence length="81" mass="9123">MHYALQRDTSKAEVMMVYMMELLLVSTAFKILSCITAGYVDCVLPSLGLFLAHERKNFDMHMQANCGGVEDCLERALDKGF</sequence>
<comment type="caution">
    <text evidence="2">The sequence shown here is derived from an EMBL/GenBank/DDBJ whole genome shotgun (WGS) entry which is preliminary data.</text>
</comment>
<feature type="transmembrane region" description="Helical" evidence="1">
    <location>
        <begin position="28"/>
        <end position="52"/>
    </location>
</feature>
<keyword evidence="1" id="KW-1133">Transmembrane helix</keyword>
<keyword evidence="1" id="KW-0472">Membrane</keyword>
<evidence type="ECO:0000313" key="3">
    <source>
        <dbReference type="Proteomes" id="UP000886998"/>
    </source>
</evidence>
<name>A0A8X6X8E0_9ARAC</name>
<organism evidence="2 3">
    <name type="scientific">Trichonephila inaurata madagascariensis</name>
    <dbReference type="NCBI Taxonomy" id="2747483"/>
    <lineage>
        <taxon>Eukaryota</taxon>
        <taxon>Metazoa</taxon>
        <taxon>Ecdysozoa</taxon>
        <taxon>Arthropoda</taxon>
        <taxon>Chelicerata</taxon>
        <taxon>Arachnida</taxon>
        <taxon>Araneae</taxon>
        <taxon>Araneomorphae</taxon>
        <taxon>Entelegynae</taxon>
        <taxon>Araneoidea</taxon>
        <taxon>Nephilidae</taxon>
        <taxon>Trichonephila</taxon>
        <taxon>Trichonephila inaurata</taxon>
    </lineage>
</organism>
<evidence type="ECO:0000313" key="2">
    <source>
        <dbReference type="EMBL" id="GFY47246.1"/>
    </source>
</evidence>
<reference evidence="2" key="1">
    <citation type="submission" date="2020-08" db="EMBL/GenBank/DDBJ databases">
        <title>Multicomponent nature underlies the extraordinary mechanical properties of spider dragline silk.</title>
        <authorList>
            <person name="Kono N."/>
            <person name="Nakamura H."/>
            <person name="Mori M."/>
            <person name="Yoshida Y."/>
            <person name="Ohtoshi R."/>
            <person name="Malay A.D."/>
            <person name="Moran D.A.P."/>
            <person name="Tomita M."/>
            <person name="Numata K."/>
            <person name="Arakawa K."/>
        </authorList>
    </citation>
    <scope>NUCLEOTIDE SEQUENCE</scope>
</reference>
<accession>A0A8X6X8E0</accession>
<evidence type="ECO:0000256" key="1">
    <source>
        <dbReference type="SAM" id="Phobius"/>
    </source>
</evidence>
<proteinExistence type="predicted"/>
<protein>
    <submittedName>
        <fullName evidence="2">Uncharacterized protein</fullName>
    </submittedName>
</protein>
<keyword evidence="3" id="KW-1185">Reference proteome</keyword>